<feature type="transmembrane region" description="Helical" evidence="2">
    <location>
        <begin position="723"/>
        <end position="741"/>
    </location>
</feature>
<proteinExistence type="predicted"/>
<evidence type="ECO:0000256" key="3">
    <source>
        <dbReference type="SAM" id="SignalP"/>
    </source>
</evidence>
<accession>N6W767</accession>
<dbReference type="Proteomes" id="UP000013015">
    <property type="component" value="Unassembled WGS sequence"/>
</dbReference>
<sequence length="790" mass="83722">MRRARPALITVLISMSLLIISVFAPAPALADEEVSLPGVSDPQSRPSLFAKASSSHGIEVSINSLSPRVMKNNEDLVISGALRNTSGRTLTTPAILVSMSTTPPSSVMDLEEELDVDAQIGSTISATNLEMNLEADASHRFELRISAENLPFDDESAWGPRALTVEVFSDGASGRDATIALWDSGADFAPSRLSALIPWTSVNTEGEEEERRAALAIASIPGATLAMDAALLPSLPQKDEEITEQKTREKVKTDEAFLRSLLTPGREIVALPRGDADPGTVTLAGNSELSTRLTESIESFPASIAELRKLSAKNSDDEASPEGSQSSQSGAQSSSSSDSSESQGGNVNANGQGNGVHNDKQMPPASPSQDSQDTEDEDAAPASIIRHVAWPSAYTFGTWQLEAAKNGVSIAPLGRLEPDEDLDFTSLALAEVDTTTGEISMRGASEQSARVLIPNVSLSQILDWQTTNTADELDAEQALQAITAIIAHDRPSSSRTVFLTSDRSTAPNADLAVRVRALFDSPWVTGISFSDIAESEPTDVERMIVEPGALSWEGATAVSTLSDALISAYSFANATSDPKEALAEIEGEILPVISARFSPDEQLTAASQFSARVSGLRSRVATEPAGAVNLINKSADFPVRVRNDLPLDVTVKVTLLPSDARLRIAHSSEVTLLAGAVSTVTVPVEAIGSGDVEVTYRITTPDGSVLEDSRKVLVRLRAGWEDAITISAAAAFALLFIFGLVRTLRQRLDKRNEESTASPGSPQATEEHDPLEADSTPDGDSNTIDQQMGS</sequence>
<reference evidence="4 5" key="1">
    <citation type="submission" date="2013-03" db="EMBL/GenBank/DDBJ databases">
        <title>Reference genome for the Human Microbiome Project.</title>
        <authorList>
            <person name="Aqrawi P."/>
            <person name="Ayvaz T."/>
            <person name="Bess C."/>
            <person name="Blankenburg K."/>
            <person name="Coyle M."/>
            <person name="Deng J."/>
            <person name="Forbes L."/>
            <person name="Fowler G."/>
            <person name="Francisco L."/>
            <person name="Fu Q."/>
            <person name="Gibbs R."/>
            <person name="Gross S."/>
            <person name="Gubbala S."/>
            <person name="Hale W."/>
            <person name="Hemphill L."/>
            <person name="Highlander S."/>
            <person name="Hirani K."/>
            <person name="Jackson L."/>
            <person name="Jakkamsetti A."/>
            <person name="Javaid M."/>
            <person name="Jayaseelan J.C."/>
            <person name="Jiang H."/>
            <person name="Joshi V."/>
            <person name="Korchina V."/>
            <person name="Kovar C."/>
            <person name="Lara F."/>
            <person name="Lee S."/>
            <person name="Liu Y."/>
            <person name="Mata R."/>
            <person name="Mathew T."/>
            <person name="Munidasa M."/>
            <person name="Muzny D."/>
            <person name="Nazareth L."/>
            <person name="Ngo R."/>
            <person name="Nguyen L."/>
            <person name="Nguyen N."/>
            <person name="Okwuonu G."/>
            <person name="Ongeri F."/>
            <person name="Palculict T."/>
            <person name="Patil S."/>
            <person name="Petrosino J."/>
            <person name="Pham C."/>
            <person name="Pham P."/>
            <person name="Pu L.-L."/>
            <person name="Qin X."/>
            <person name="Qu J."/>
            <person name="Reid J."/>
            <person name="Ross M."/>
            <person name="Ruth R."/>
            <person name="Saada N."/>
            <person name="San Lucas F."/>
            <person name="Santibanez J."/>
            <person name="Shang Y."/>
            <person name="Simmons D."/>
            <person name="Song X.-Z."/>
            <person name="Tang L.-Y."/>
            <person name="Thornton R."/>
            <person name="Warren J."/>
            <person name="Weissenberger G."/>
            <person name="Wilczek-Boney K."/>
            <person name="Worley K."/>
            <person name="Youmans B."/>
            <person name="Zhang J."/>
            <person name="Zhang L."/>
            <person name="Zhao Z."/>
            <person name="Zhou C."/>
            <person name="Zhu D."/>
            <person name="Zhu Y."/>
        </authorList>
    </citation>
    <scope>NUCLEOTIDE SEQUENCE [LARGE SCALE GENOMIC DNA]</scope>
    <source>
        <strain evidence="4 5">F0333</strain>
    </source>
</reference>
<feature type="compositionally biased region" description="Polar residues" evidence="1">
    <location>
        <begin position="755"/>
        <end position="764"/>
    </location>
</feature>
<comment type="caution">
    <text evidence="4">The sequence shown here is derived from an EMBL/GenBank/DDBJ whole genome shotgun (WGS) entry which is preliminary data.</text>
</comment>
<feature type="signal peptide" evidence="3">
    <location>
        <begin position="1"/>
        <end position="30"/>
    </location>
</feature>
<dbReference type="InterPro" id="IPR046112">
    <property type="entry name" value="DUF6049"/>
</dbReference>
<dbReference type="EMBL" id="AQHZ01000015">
    <property type="protein sequence ID" value="ENO18365.1"/>
    <property type="molecule type" value="Genomic_DNA"/>
</dbReference>
<organism evidence="4 5">
    <name type="scientific">Schaalia cardiffensis F0333</name>
    <dbReference type="NCBI Taxonomy" id="888050"/>
    <lineage>
        <taxon>Bacteria</taxon>
        <taxon>Bacillati</taxon>
        <taxon>Actinomycetota</taxon>
        <taxon>Actinomycetes</taxon>
        <taxon>Actinomycetales</taxon>
        <taxon>Actinomycetaceae</taxon>
        <taxon>Schaalia</taxon>
    </lineage>
</organism>
<dbReference type="AlphaFoldDB" id="N6W767"/>
<feature type="region of interest" description="Disordered" evidence="1">
    <location>
        <begin position="311"/>
        <end position="379"/>
    </location>
</feature>
<keyword evidence="5" id="KW-1185">Reference proteome</keyword>
<keyword evidence="2" id="KW-0472">Membrane</keyword>
<evidence type="ECO:0000256" key="1">
    <source>
        <dbReference type="SAM" id="MobiDB-lite"/>
    </source>
</evidence>
<dbReference type="eggNOG" id="COG1361">
    <property type="taxonomic scope" value="Bacteria"/>
</dbReference>
<evidence type="ECO:0000256" key="2">
    <source>
        <dbReference type="SAM" id="Phobius"/>
    </source>
</evidence>
<keyword evidence="3" id="KW-0732">Signal</keyword>
<evidence type="ECO:0000313" key="5">
    <source>
        <dbReference type="Proteomes" id="UP000013015"/>
    </source>
</evidence>
<dbReference type="STRING" id="888050.HMPREF9004_0934"/>
<feature type="compositionally biased region" description="Low complexity" evidence="1">
    <location>
        <begin position="321"/>
        <end position="351"/>
    </location>
</feature>
<evidence type="ECO:0000313" key="4">
    <source>
        <dbReference type="EMBL" id="ENO18365.1"/>
    </source>
</evidence>
<dbReference type="Pfam" id="PF19516">
    <property type="entry name" value="DUF6049"/>
    <property type="match status" value="1"/>
</dbReference>
<dbReference type="HOGENOM" id="CLU_323572_0_0_11"/>
<feature type="chain" id="PRO_5004126982" evidence="3">
    <location>
        <begin position="31"/>
        <end position="790"/>
    </location>
</feature>
<name>N6W767_9ACTO</name>
<dbReference type="PATRIC" id="fig|888050.3.peg.881"/>
<protein>
    <submittedName>
        <fullName evidence="4">Membrane protein</fullName>
    </submittedName>
</protein>
<feature type="region of interest" description="Disordered" evidence="1">
    <location>
        <begin position="750"/>
        <end position="790"/>
    </location>
</feature>
<feature type="compositionally biased region" description="Polar residues" evidence="1">
    <location>
        <begin position="778"/>
        <end position="790"/>
    </location>
</feature>
<keyword evidence="2" id="KW-0812">Transmembrane</keyword>
<keyword evidence="2" id="KW-1133">Transmembrane helix</keyword>
<dbReference type="RefSeq" id="WP_005962822.1">
    <property type="nucleotide sequence ID" value="NZ_CP040505.1"/>
</dbReference>
<gene>
    <name evidence="4" type="ORF">HMPREF9004_0934</name>
</gene>